<evidence type="ECO:0000256" key="1">
    <source>
        <dbReference type="SAM" id="Phobius"/>
    </source>
</evidence>
<dbReference type="AlphaFoldDB" id="A0AAX3VT77"/>
<keyword evidence="1" id="KW-0472">Membrane</keyword>
<dbReference type="InterPro" id="IPR008407">
    <property type="entry name" value="Brnchd-chn_aa_trnsp_AzlD"/>
</dbReference>
<keyword evidence="1" id="KW-0812">Transmembrane</keyword>
<organism evidence="2 3">
    <name type="scientific">Aeromonas salmonicida</name>
    <dbReference type="NCBI Taxonomy" id="645"/>
    <lineage>
        <taxon>Bacteria</taxon>
        <taxon>Pseudomonadati</taxon>
        <taxon>Pseudomonadota</taxon>
        <taxon>Gammaproteobacteria</taxon>
        <taxon>Aeromonadales</taxon>
        <taxon>Aeromonadaceae</taxon>
        <taxon>Aeromonas</taxon>
    </lineage>
</organism>
<sequence length="103" mass="11711">MSWILILALATTVFFNRYIFLEPNVPLKIPQIINRALKYSAPCLMTAICGPIILMEHGVVRDFPQNPYFLGTLISVIVAFYIKNIVNAVLLSMAIFYTINYLI</sequence>
<reference evidence="2" key="1">
    <citation type="submission" date="2023-05" db="EMBL/GenBank/DDBJ databases">
        <title>Aeromonas salmonicida 57, complete genome.</title>
        <authorList>
            <person name="Shao L."/>
        </authorList>
    </citation>
    <scope>NUCLEOTIDE SEQUENCE</scope>
    <source>
        <strain evidence="2">57</strain>
    </source>
</reference>
<gene>
    <name evidence="2" type="ORF">QLQ87_18080</name>
</gene>
<accession>A0AAX3VT77</accession>
<proteinExistence type="predicted"/>
<protein>
    <submittedName>
        <fullName evidence="2">AzlD domain-containing protein</fullName>
    </submittedName>
</protein>
<dbReference type="Proteomes" id="UP001239426">
    <property type="component" value="Chromosome"/>
</dbReference>
<dbReference type="EMBL" id="CP124841">
    <property type="protein sequence ID" value="WHF36033.1"/>
    <property type="molecule type" value="Genomic_DNA"/>
</dbReference>
<dbReference type="Pfam" id="PF05437">
    <property type="entry name" value="AzlD"/>
    <property type="match status" value="1"/>
</dbReference>
<evidence type="ECO:0000313" key="3">
    <source>
        <dbReference type="Proteomes" id="UP001239426"/>
    </source>
</evidence>
<feature type="transmembrane region" description="Helical" evidence="1">
    <location>
        <begin position="68"/>
        <end position="99"/>
    </location>
</feature>
<dbReference type="RefSeq" id="WP_059168775.1">
    <property type="nucleotide sequence ID" value="NZ_CAWMQR010000026.1"/>
</dbReference>
<name>A0AAX3VT77_AERSA</name>
<evidence type="ECO:0000313" key="2">
    <source>
        <dbReference type="EMBL" id="WHF36033.1"/>
    </source>
</evidence>
<feature type="transmembrane region" description="Helical" evidence="1">
    <location>
        <begin position="39"/>
        <end position="56"/>
    </location>
</feature>
<keyword evidence="1" id="KW-1133">Transmembrane helix</keyword>